<sequence>MSCQYRQNPDEYDKAWGRPHDEYDKAWGRGRPHAFFIL</sequence>
<dbReference type="AlphaFoldDB" id="G5R1N2"/>
<protein>
    <submittedName>
        <fullName evidence="1">Uncharacterized protein</fullName>
    </submittedName>
</protein>
<evidence type="ECO:0000313" key="1">
    <source>
        <dbReference type="EMBL" id="EHC86811.1"/>
    </source>
</evidence>
<accession>G5R1N2</accession>
<dbReference type="BioCyc" id="SENT913082:G120J-2117-MONOMER"/>
<evidence type="ECO:0000313" key="2">
    <source>
        <dbReference type="Proteomes" id="UP000005065"/>
    </source>
</evidence>
<dbReference type="PATRIC" id="fig|913082.3.peg.2486"/>
<dbReference type="Proteomes" id="UP000005065">
    <property type="component" value="Unassembled WGS sequence"/>
</dbReference>
<organism evidence="1 2">
    <name type="scientific">Salmonella enterica subsp. enterica serovar Senftenberg str. A4-543</name>
    <dbReference type="NCBI Taxonomy" id="913082"/>
    <lineage>
        <taxon>Bacteria</taxon>
        <taxon>Pseudomonadati</taxon>
        <taxon>Pseudomonadota</taxon>
        <taxon>Gammaproteobacteria</taxon>
        <taxon>Enterobacterales</taxon>
        <taxon>Enterobacteriaceae</taxon>
        <taxon>Salmonella</taxon>
    </lineage>
</organism>
<gene>
    <name evidence="1" type="ORF">LTSESEN_3237</name>
</gene>
<dbReference type="EMBL" id="AFCU01001055">
    <property type="protein sequence ID" value="EHC86811.1"/>
    <property type="molecule type" value="Genomic_DNA"/>
</dbReference>
<proteinExistence type="predicted"/>
<reference evidence="1 2" key="1">
    <citation type="journal article" date="2011" name="BMC Genomics">
        <title>Genome sequencing reveals diversification of virulence factor content and possible host adaptation in distinct subpopulations of Salmonella enterica.</title>
        <authorList>
            <person name="den Bakker H.C."/>
            <person name="Moreno Switt A.I."/>
            <person name="Govoni G."/>
            <person name="Cummings C.A."/>
            <person name="Ranieri M.L."/>
            <person name="Degoricija L."/>
            <person name="Hoelzer K."/>
            <person name="Rodriguez-Rivera L.D."/>
            <person name="Brown S."/>
            <person name="Bolchacova E."/>
            <person name="Furtado M.R."/>
            <person name="Wiedmann M."/>
        </authorList>
    </citation>
    <scope>NUCLEOTIDE SEQUENCE [LARGE SCALE GENOMIC DNA]</scope>
    <source>
        <strain evidence="1 2">A4-543</strain>
    </source>
</reference>
<comment type="caution">
    <text evidence="1">The sequence shown here is derived from an EMBL/GenBank/DDBJ whole genome shotgun (WGS) entry which is preliminary data.</text>
</comment>
<name>G5R1N2_SALSE</name>